<keyword evidence="3 5" id="KW-0547">Nucleotide-binding</keyword>
<keyword evidence="4 5" id="KW-0067">ATP-binding</keyword>
<protein>
    <recommendedName>
        <fullName evidence="5">Formate--tetrahydrofolate ligase</fullName>
        <ecNumber evidence="5">6.3.4.3</ecNumber>
    </recommendedName>
    <alternativeName>
        <fullName evidence="5">Formyltetrahydrofolate synthetase</fullName>
        <shortName evidence="5">FHS</shortName>
        <shortName evidence="5">FTHFS</shortName>
    </alternativeName>
</protein>
<comment type="catalytic activity">
    <reaction evidence="5">
        <text>(6S)-5,6,7,8-tetrahydrofolate + formate + ATP = (6R)-10-formyltetrahydrofolate + ADP + phosphate</text>
        <dbReference type="Rhea" id="RHEA:20221"/>
        <dbReference type="ChEBI" id="CHEBI:15740"/>
        <dbReference type="ChEBI" id="CHEBI:30616"/>
        <dbReference type="ChEBI" id="CHEBI:43474"/>
        <dbReference type="ChEBI" id="CHEBI:57453"/>
        <dbReference type="ChEBI" id="CHEBI:195366"/>
        <dbReference type="ChEBI" id="CHEBI:456216"/>
        <dbReference type="EC" id="6.3.4.3"/>
    </reaction>
</comment>
<comment type="similarity">
    <text evidence="5">Belongs to the formate--tetrahydrofolate ligase family.</text>
</comment>
<dbReference type="EC" id="6.3.4.3" evidence="5"/>
<dbReference type="UniPathway" id="UPA00193"/>
<dbReference type="NCBIfam" id="NF010030">
    <property type="entry name" value="PRK13505.1"/>
    <property type="match status" value="1"/>
</dbReference>
<dbReference type="GO" id="GO:0035999">
    <property type="term" value="P:tetrahydrofolate interconversion"/>
    <property type="evidence" value="ECO:0007669"/>
    <property type="project" value="UniProtKB-UniRule"/>
</dbReference>
<evidence type="ECO:0000256" key="1">
    <source>
        <dbReference type="ARBA" id="ARBA00022563"/>
    </source>
</evidence>
<dbReference type="CDD" id="cd00477">
    <property type="entry name" value="FTHFS"/>
    <property type="match status" value="1"/>
</dbReference>
<keyword evidence="2 5" id="KW-0436">Ligase</keyword>
<dbReference type="GO" id="GO:0004329">
    <property type="term" value="F:formate-tetrahydrofolate ligase activity"/>
    <property type="evidence" value="ECO:0007669"/>
    <property type="project" value="UniProtKB-UniRule"/>
</dbReference>
<evidence type="ECO:0000256" key="5">
    <source>
        <dbReference type="HAMAP-Rule" id="MF_01543"/>
    </source>
</evidence>
<dbReference type="HAMAP" id="MF_01543">
    <property type="entry name" value="FTHFS"/>
    <property type="match status" value="1"/>
</dbReference>
<evidence type="ECO:0000313" key="6">
    <source>
        <dbReference type="EMBL" id="HEF64740.1"/>
    </source>
</evidence>
<comment type="caution">
    <text evidence="6">The sequence shown here is derived from an EMBL/GenBank/DDBJ whole genome shotgun (WGS) entry which is preliminary data.</text>
</comment>
<dbReference type="Gene3D" id="3.40.50.300">
    <property type="entry name" value="P-loop containing nucleotide triphosphate hydrolases"/>
    <property type="match status" value="1"/>
</dbReference>
<feature type="binding site" evidence="5">
    <location>
        <begin position="60"/>
        <end position="67"/>
    </location>
    <ligand>
        <name>ATP</name>
        <dbReference type="ChEBI" id="CHEBI:30616"/>
    </ligand>
</feature>
<accession>A0A7C1X020</accession>
<dbReference type="InterPro" id="IPR000559">
    <property type="entry name" value="Formate_THF_ligase"/>
</dbReference>
<sequence length="551" mass="58654">MSGTQLKQLRPVSEIAEELGLLPEELELYGPFKAKIRLDVLRRLSTARARYVLVTGITPTPFGEGKTTVSVGLGQAFGRLGLRSIVTVRQSSMGPVFGTKGAGAGGGAAQLHPFPDLALHFTGDNHAVTVAHNLLAALVDNALYQDRLPIDPRSITWPRVIDLNDRALRQLIIGLGETNRTVRVSRFDITPASEVMAILALARDYRDLRERLGRIVVGRTWDGKPVTAEELGGAGAMAALLVDALKPNLVQTSEGTAAFVHAGPFGNIATGTSSVVADILATRLGDVVVTEAGFGTDLGAEKFFHIKCRSSGLAPHAAVLVASVRALKVQGGKSVREIEEGGEDLAALEAGLPNLVKHIENLRTFGVPAVVAINRFPTDSPRELELLGKTAIDAGAHDAAVVEVYTRGGEGGVELARAVLRAANTEPSFQPIYDLEWPLERKVEAVARTLYGAGGVHFTATARRQLEDLRRLGYDRLPICMAKTPTSLSADPNLLGRPEGFTVEVRELRLFAGAGYVVVLLGDIQTMPGLGRNPRAGAIDIDENGNILGVS</sequence>
<dbReference type="EMBL" id="DSJL01000009">
    <property type="protein sequence ID" value="HEF64740.1"/>
    <property type="molecule type" value="Genomic_DNA"/>
</dbReference>
<dbReference type="InterPro" id="IPR027417">
    <property type="entry name" value="P-loop_NTPase"/>
</dbReference>
<dbReference type="GO" id="GO:0005524">
    <property type="term" value="F:ATP binding"/>
    <property type="evidence" value="ECO:0007669"/>
    <property type="project" value="UniProtKB-UniRule"/>
</dbReference>
<proteinExistence type="inferred from homology"/>
<keyword evidence="1 5" id="KW-0554">One-carbon metabolism</keyword>
<comment type="pathway">
    <text evidence="5">One-carbon metabolism; tetrahydrofolate interconversion.</text>
</comment>
<reference evidence="6" key="1">
    <citation type="journal article" date="2020" name="mSystems">
        <title>Genome- and Community-Level Interaction Insights into Carbon Utilization and Element Cycling Functions of Hydrothermarchaeota in Hydrothermal Sediment.</title>
        <authorList>
            <person name="Zhou Z."/>
            <person name="Liu Y."/>
            <person name="Xu W."/>
            <person name="Pan J."/>
            <person name="Luo Z.H."/>
            <person name="Li M."/>
        </authorList>
    </citation>
    <scope>NUCLEOTIDE SEQUENCE [LARGE SCALE GENOMIC DNA]</scope>
    <source>
        <strain evidence="6">SpSt-222</strain>
    </source>
</reference>
<evidence type="ECO:0000256" key="4">
    <source>
        <dbReference type="ARBA" id="ARBA00022840"/>
    </source>
</evidence>
<dbReference type="Pfam" id="PF01268">
    <property type="entry name" value="FTHFS"/>
    <property type="match status" value="1"/>
</dbReference>
<name>A0A7C1X020_THERO</name>
<evidence type="ECO:0000256" key="2">
    <source>
        <dbReference type="ARBA" id="ARBA00022598"/>
    </source>
</evidence>
<evidence type="ECO:0000256" key="3">
    <source>
        <dbReference type="ARBA" id="ARBA00022741"/>
    </source>
</evidence>
<dbReference type="Gene3D" id="3.10.410.10">
    <property type="entry name" value="Formyltetrahydrofolate synthetase, domain 3"/>
    <property type="match status" value="1"/>
</dbReference>
<dbReference type="Gene3D" id="3.30.1510.10">
    <property type="entry name" value="Domain 2, N(10)-formyltetrahydrofolate synthetase"/>
    <property type="match status" value="1"/>
</dbReference>
<dbReference type="AlphaFoldDB" id="A0A7C1X020"/>
<gene>
    <name evidence="5" type="primary">fhs</name>
    <name evidence="6" type="ORF">ENP47_03945</name>
</gene>
<organism evidence="6">
    <name type="scientific">Thermomicrobium roseum</name>
    <dbReference type="NCBI Taxonomy" id="500"/>
    <lineage>
        <taxon>Bacteria</taxon>
        <taxon>Pseudomonadati</taxon>
        <taxon>Thermomicrobiota</taxon>
        <taxon>Thermomicrobia</taxon>
        <taxon>Thermomicrobiales</taxon>
        <taxon>Thermomicrobiaceae</taxon>
        <taxon>Thermomicrobium</taxon>
    </lineage>
</organism>
<dbReference type="SUPFAM" id="SSF52540">
    <property type="entry name" value="P-loop containing nucleoside triphosphate hydrolases"/>
    <property type="match status" value="1"/>
</dbReference>